<evidence type="ECO:0000313" key="1">
    <source>
        <dbReference type="EMBL" id="MFC6081960.1"/>
    </source>
</evidence>
<organism evidence="1 2">
    <name type="scientific">Sphaerisporangium aureirubrum</name>
    <dbReference type="NCBI Taxonomy" id="1544736"/>
    <lineage>
        <taxon>Bacteria</taxon>
        <taxon>Bacillati</taxon>
        <taxon>Actinomycetota</taxon>
        <taxon>Actinomycetes</taxon>
        <taxon>Streptosporangiales</taxon>
        <taxon>Streptosporangiaceae</taxon>
        <taxon>Sphaerisporangium</taxon>
    </lineage>
</organism>
<dbReference type="RefSeq" id="WP_380750972.1">
    <property type="nucleotide sequence ID" value="NZ_JBHSRF010000013.1"/>
</dbReference>
<reference evidence="2" key="1">
    <citation type="journal article" date="2019" name="Int. J. Syst. Evol. Microbiol.">
        <title>The Global Catalogue of Microorganisms (GCM) 10K type strain sequencing project: providing services to taxonomists for standard genome sequencing and annotation.</title>
        <authorList>
            <consortium name="The Broad Institute Genomics Platform"/>
            <consortium name="The Broad Institute Genome Sequencing Center for Infectious Disease"/>
            <person name="Wu L."/>
            <person name="Ma J."/>
        </authorList>
    </citation>
    <scope>NUCLEOTIDE SEQUENCE [LARGE SCALE GENOMIC DNA]</scope>
    <source>
        <strain evidence="2">JCM 30346</strain>
    </source>
</reference>
<proteinExistence type="predicted"/>
<comment type="caution">
    <text evidence="1">The sequence shown here is derived from an EMBL/GenBank/DDBJ whole genome shotgun (WGS) entry which is preliminary data.</text>
</comment>
<dbReference type="EMBL" id="JBHSRF010000013">
    <property type="protein sequence ID" value="MFC6081960.1"/>
    <property type="molecule type" value="Genomic_DNA"/>
</dbReference>
<gene>
    <name evidence="1" type="ORF">ACFP1K_12395</name>
</gene>
<dbReference type="Proteomes" id="UP001596137">
    <property type="component" value="Unassembled WGS sequence"/>
</dbReference>
<accession>A0ABW1NF19</accession>
<evidence type="ECO:0000313" key="2">
    <source>
        <dbReference type="Proteomes" id="UP001596137"/>
    </source>
</evidence>
<keyword evidence="2" id="KW-1185">Reference proteome</keyword>
<protein>
    <submittedName>
        <fullName evidence="1">Uncharacterized protein</fullName>
    </submittedName>
</protein>
<sequence>MPPLWWRPAKQFRAARAGRRDGRLGVPYDHFATENHGLDSRRWTTYIQALAAESTCRRARVLKAFIRDSKPEQGALLLAAGKVNDLARRLEIIGSRCGAAGKGGRTFPLSAEDVISARHEKSSGGERRALEDAFSEARQAMTGKIALYEAAISRMRTEMHEVAGWSNRMVAHYRESLDRAYLIRKRRKGRTDIRLPVWVPAEIKPETSEEQMVLSGDHLSLLSPKIRGVVEEALRHLAAVPAGERGAA</sequence>
<name>A0ABW1NF19_9ACTN</name>